<keyword evidence="4" id="KW-1185">Reference proteome</keyword>
<accession>A0ABX0TUE6</accession>
<reference evidence="3 4" key="1">
    <citation type="submission" date="2020-03" db="EMBL/GenBank/DDBJ databases">
        <title>Genomic Encyclopedia of Type Strains, Phase III (KMG-III): the genomes of soil and plant-associated and newly described type strains.</title>
        <authorList>
            <person name="Whitman W."/>
        </authorList>
    </citation>
    <scope>NUCLEOTIDE SEQUENCE [LARGE SCALE GENOMIC DNA]</scope>
    <source>
        <strain evidence="3 4">CECT 8804</strain>
    </source>
</reference>
<dbReference type="Pfam" id="PF13202">
    <property type="entry name" value="EF-hand_5"/>
    <property type="match status" value="1"/>
</dbReference>
<dbReference type="SMART" id="SM00054">
    <property type="entry name" value="EFh"/>
    <property type="match status" value="2"/>
</dbReference>
<feature type="chain" id="PRO_5047543954" description="EF-hand domain-containing protein" evidence="1">
    <location>
        <begin position="21"/>
        <end position="153"/>
    </location>
</feature>
<dbReference type="InterPro" id="IPR011992">
    <property type="entry name" value="EF-hand-dom_pair"/>
</dbReference>
<sequence length="153" mass="16284">MMRRSPFLALLLLPAAPVFAQDAPPPPAPAASIEAGPSQTRAEAEALAVATFNRLDLNHDGFVTMDEMIAVVAKQRGTTPDKITTVPPMVKAMMDDADTNHDGKVSLDEAKAATLRDFDEADTNHDGIVTPTERMAAQAKIMNALHPKAAVGR</sequence>
<proteinExistence type="predicted"/>
<evidence type="ECO:0000259" key="2">
    <source>
        <dbReference type="PROSITE" id="PS50222"/>
    </source>
</evidence>
<feature type="domain" description="EF-hand" evidence="2">
    <location>
        <begin position="43"/>
        <end position="78"/>
    </location>
</feature>
<feature type="signal peptide" evidence="1">
    <location>
        <begin position="1"/>
        <end position="20"/>
    </location>
</feature>
<keyword evidence="1" id="KW-0732">Signal</keyword>
<dbReference type="InterPro" id="IPR002048">
    <property type="entry name" value="EF_hand_dom"/>
</dbReference>
<feature type="domain" description="EF-hand" evidence="2">
    <location>
        <begin position="85"/>
        <end position="120"/>
    </location>
</feature>
<dbReference type="PROSITE" id="PS50222">
    <property type="entry name" value="EF_HAND_2"/>
    <property type="match status" value="2"/>
</dbReference>
<dbReference type="InterPro" id="IPR018247">
    <property type="entry name" value="EF_Hand_1_Ca_BS"/>
</dbReference>
<organism evidence="3 4">
    <name type="scientific">Sphingomonas vulcanisoli</name>
    <dbReference type="NCBI Taxonomy" id="1658060"/>
    <lineage>
        <taxon>Bacteria</taxon>
        <taxon>Pseudomonadati</taxon>
        <taxon>Pseudomonadota</taxon>
        <taxon>Alphaproteobacteria</taxon>
        <taxon>Sphingomonadales</taxon>
        <taxon>Sphingomonadaceae</taxon>
        <taxon>Sphingomonas</taxon>
    </lineage>
</organism>
<protein>
    <recommendedName>
        <fullName evidence="2">EF-hand domain-containing protein</fullName>
    </recommendedName>
</protein>
<dbReference type="EMBL" id="JAAOZC010000003">
    <property type="protein sequence ID" value="NIJ07950.1"/>
    <property type="molecule type" value="Genomic_DNA"/>
</dbReference>
<gene>
    <name evidence="3" type="ORF">FHS31_001560</name>
</gene>
<dbReference type="Gene3D" id="1.10.238.10">
    <property type="entry name" value="EF-hand"/>
    <property type="match status" value="1"/>
</dbReference>
<dbReference type="Proteomes" id="UP000727456">
    <property type="component" value="Unassembled WGS sequence"/>
</dbReference>
<dbReference type="SUPFAM" id="SSF47473">
    <property type="entry name" value="EF-hand"/>
    <property type="match status" value="1"/>
</dbReference>
<name>A0ABX0TUE6_9SPHN</name>
<comment type="caution">
    <text evidence="3">The sequence shown here is derived from an EMBL/GenBank/DDBJ whole genome shotgun (WGS) entry which is preliminary data.</text>
</comment>
<evidence type="ECO:0000256" key="1">
    <source>
        <dbReference type="SAM" id="SignalP"/>
    </source>
</evidence>
<dbReference type="Pfam" id="PF13499">
    <property type="entry name" value="EF-hand_7"/>
    <property type="match status" value="1"/>
</dbReference>
<evidence type="ECO:0000313" key="3">
    <source>
        <dbReference type="EMBL" id="NIJ07950.1"/>
    </source>
</evidence>
<dbReference type="CDD" id="cd00051">
    <property type="entry name" value="EFh"/>
    <property type="match status" value="1"/>
</dbReference>
<evidence type="ECO:0000313" key="4">
    <source>
        <dbReference type="Proteomes" id="UP000727456"/>
    </source>
</evidence>
<dbReference type="RefSeq" id="WP_167072792.1">
    <property type="nucleotide sequence ID" value="NZ_JAAOZC010000003.1"/>
</dbReference>
<dbReference type="PROSITE" id="PS00018">
    <property type="entry name" value="EF_HAND_1"/>
    <property type="match status" value="1"/>
</dbReference>